<comment type="caution">
    <text evidence="2">The sequence shown here is derived from an EMBL/GenBank/DDBJ whole genome shotgun (WGS) entry which is preliminary data.</text>
</comment>
<feature type="domain" description="Retrotransposon Copia-like N-terminal" evidence="1">
    <location>
        <begin position="75"/>
        <end position="105"/>
    </location>
</feature>
<evidence type="ECO:0000259" key="1">
    <source>
        <dbReference type="Pfam" id="PF14244"/>
    </source>
</evidence>
<protein>
    <recommendedName>
        <fullName evidence="1">Retrotransposon Copia-like N-terminal domain-containing protein</fullName>
    </recommendedName>
</protein>
<dbReference type="Proteomes" id="UP001188597">
    <property type="component" value="Unassembled WGS sequence"/>
</dbReference>
<dbReference type="PANTHER" id="PTHR37610:SF97">
    <property type="entry name" value="RETROTRANSPOSON GAG DOMAIN-CONTAINING PROTEIN"/>
    <property type="match status" value="1"/>
</dbReference>
<sequence length="209" mass="23826">MIRLSWRLHKLTENVDRIADVRSCMAEAIANQINERLVPVVVASQNATIDPKSLYCLSASDHPELLFDTNPLKENGESYFTWRRNMLNALVAKNKAGFINGRIEKQDVNSRDFESWVQCNAIVLSWITNALNKELQERFTQGLVPRVYELKRSIALLKQEKAPTSTYYGRLKAIWNELQALNPVPICACGCPCRAAKKNAIHARRRESL</sequence>
<keyword evidence="3" id="KW-1185">Reference proteome</keyword>
<proteinExistence type="predicted"/>
<gene>
    <name evidence="2" type="ORF">RJ639_000552</name>
</gene>
<evidence type="ECO:0000313" key="2">
    <source>
        <dbReference type="EMBL" id="KAK3043853.1"/>
    </source>
</evidence>
<name>A0AA88XJS1_9ASTE</name>
<dbReference type="InterPro" id="IPR029472">
    <property type="entry name" value="Copia-like_N"/>
</dbReference>
<reference evidence="2" key="1">
    <citation type="submission" date="2022-12" db="EMBL/GenBank/DDBJ databases">
        <title>Draft genome assemblies for two species of Escallonia (Escalloniales).</title>
        <authorList>
            <person name="Chanderbali A."/>
            <person name="Dervinis C."/>
            <person name="Anghel I."/>
            <person name="Soltis D."/>
            <person name="Soltis P."/>
            <person name="Zapata F."/>
        </authorList>
    </citation>
    <scope>NUCLEOTIDE SEQUENCE</scope>
    <source>
        <strain evidence="2">UCBG64.0493</strain>
        <tissue evidence="2">Leaf</tissue>
    </source>
</reference>
<dbReference type="AlphaFoldDB" id="A0AA88XJS1"/>
<dbReference type="EMBL" id="JAVXUP010000001">
    <property type="protein sequence ID" value="KAK3043853.1"/>
    <property type="molecule type" value="Genomic_DNA"/>
</dbReference>
<accession>A0AA88XJS1</accession>
<evidence type="ECO:0000313" key="3">
    <source>
        <dbReference type="Proteomes" id="UP001188597"/>
    </source>
</evidence>
<dbReference type="PANTHER" id="PTHR37610">
    <property type="entry name" value="CCHC-TYPE DOMAIN-CONTAINING PROTEIN"/>
    <property type="match status" value="1"/>
</dbReference>
<dbReference type="Pfam" id="PF14244">
    <property type="entry name" value="Retrotran_gag_3"/>
    <property type="match status" value="1"/>
</dbReference>
<organism evidence="2 3">
    <name type="scientific">Escallonia herrerae</name>
    <dbReference type="NCBI Taxonomy" id="1293975"/>
    <lineage>
        <taxon>Eukaryota</taxon>
        <taxon>Viridiplantae</taxon>
        <taxon>Streptophyta</taxon>
        <taxon>Embryophyta</taxon>
        <taxon>Tracheophyta</taxon>
        <taxon>Spermatophyta</taxon>
        <taxon>Magnoliopsida</taxon>
        <taxon>eudicotyledons</taxon>
        <taxon>Gunneridae</taxon>
        <taxon>Pentapetalae</taxon>
        <taxon>asterids</taxon>
        <taxon>campanulids</taxon>
        <taxon>Escalloniales</taxon>
        <taxon>Escalloniaceae</taxon>
        <taxon>Escallonia</taxon>
    </lineage>
</organism>